<protein>
    <submittedName>
        <fullName evidence="1">Uncharacterized protein</fullName>
    </submittedName>
</protein>
<dbReference type="AlphaFoldDB" id="E4Z1T2"/>
<feature type="non-terminal residue" evidence="1">
    <location>
        <position position="173"/>
    </location>
</feature>
<sequence>MIIEDNNRKLVVLIWWNILWNRSCSVPKQERELKFVFHLFRHLKSSEKLSLRTMKVINAFISIACATFKQSYSHKVERNVVGEWVDNNLDTGRFRRDVSDSFRPFAAMIVYLKGLGSDNQDPSDAGLLEAEMQQIQDQYTSYGCYCWANGVDNVEDLGSGSRNIDAVDNACTE</sequence>
<name>E4Z1T2_OIKDI</name>
<evidence type="ECO:0000313" key="1">
    <source>
        <dbReference type="EMBL" id="CBY41660.1"/>
    </source>
</evidence>
<proteinExistence type="predicted"/>
<reference evidence="1" key="1">
    <citation type="journal article" date="2010" name="Science">
        <title>Plasticity of animal genome architecture unmasked by rapid evolution of a pelagic tunicate.</title>
        <authorList>
            <person name="Denoeud F."/>
            <person name="Henriet S."/>
            <person name="Mungpakdee S."/>
            <person name="Aury J.M."/>
            <person name="Da Silva C."/>
            <person name="Brinkmann H."/>
            <person name="Mikhaleva J."/>
            <person name="Olsen L.C."/>
            <person name="Jubin C."/>
            <person name="Canestro C."/>
            <person name="Bouquet J.M."/>
            <person name="Danks G."/>
            <person name="Poulain J."/>
            <person name="Campsteijn C."/>
            <person name="Adamski M."/>
            <person name="Cross I."/>
            <person name="Yadetie F."/>
            <person name="Muffato M."/>
            <person name="Louis A."/>
            <person name="Butcher S."/>
            <person name="Tsagkogeorga G."/>
            <person name="Konrad A."/>
            <person name="Singh S."/>
            <person name="Jensen M.F."/>
            <person name="Cong E.H."/>
            <person name="Eikeseth-Otteraa H."/>
            <person name="Noel B."/>
            <person name="Anthouard V."/>
            <person name="Porcel B.M."/>
            <person name="Kachouri-Lafond R."/>
            <person name="Nishino A."/>
            <person name="Ugolini M."/>
            <person name="Chourrout P."/>
            <person name="Nishida H."/>
            <person name="Aasland R."/>
            <person name="Huzurbazar S."/>
            <person name="Westhof E."/>
            <person name="Delsuc F."/>
            <person name="Lehrach H."/>
            <person name="Reinhardt R."/>
            <person name="Weissenbach J."/>
            <person name="Roy S.W."/>
            <person name="Artiguenave F."/>
            <person name="Postlethwait J.H."/>
            <person name="Manak J.R."/>
            <person name="Thompson E.M."/>
            <person name="Jaillon O."/>
            <person name="Du Pasquier L."/>
            <person name="Boudinot P."/>
            <person name="Liberles D.A."/>
            <person name="Volff J.N."/>
            <person name="Philippe H."/>
            <person name="Lenhard B."/>
            <person name="Roest Crollius H."/>
            <person name="Wincker P."/>
            <person name="Chourrout D."/>
        </authorList>
    </citation>
    <scope>NUCLEOTIDE SEQUENCE [LARGE SCALE GENOMIC DNA]</scope>
</reference>
<gene>
    <name evidence="1" type="ORF">GSOID_T00023745001</name>
</gene>
<dbReference type="Proteomes" id="UP000011014">
    <property type="component" value="Unassembled WGS sequence"/>
</dbReference>
<organism evidence="1">
    <name type="scientific">Oikopleura dioica</name>
    <name type="common">Tunicate</name>
    <dbReference type="NCBI Taxonomy" id="34765"/>
    <lineage>
        <taxon>Eukaryota</taxon>
        <taxon>Metazoa</taxon>
        <taxon>Chordata</taxon>
        <taxon>Tunicata</taxon>
        <taxon>Appendicularia</taxon>
        <taxon>Copelata</taxon>
        <taxon>Oikopleuridae</taxon>
        <taxon>Oikopleura</taxon>
    </lineage>
</organism>
<dbReference type="EMBL" id="FN656561">
    <property type="protein sequence ID" value="CBY41660.1"/>
    <property type="molecule type" value="Genomic_DNA"/>
</dbReference>
<accession>E4Z1T2</accession>